<gene>
    <name evidence="3" type="ORF">EMPS_07913</name>
</gene>
<evidence type="ECO:0000256" key="2">
    <source>
        <dbReference type="SAM" id="Phobius"/>
    </source>
</evidence>
<feature type="compositionally biased region" description="Basic and acidic residues" evidence="1">
    <location>
        <begin position="598"/>
        <end position="608"/>
    </location>
</feature>
<dbReference type="EMBL" id="BQFW01000011">
    <property type="protein sequence ID" value="GJJ75555.1"/>
    <property type="molecule type" value="Genomic_DNA"/>
</dbReference>
<keyword evidence="2" id="KW-0472">Membrane</keyword>
<keyword evidence="2" id="KW-1133">Transmembrane helix</keyword>
<evidence type="ECO:0000313" key="3">
    <source>
        <dbReference type="EMBL" id="GJJ75555.1"/>
    </source>
</evidence>
<feature type="region of interest" description="Disordered" evidence="1">
    <location>
        <begin position="273"/>
        <end position="332"/>
    </location>
</feature>
<accession>A0A9P3HF17</accession>
<keyword evidence="4" id="KW-1185">Reference proteome</keyword>
<reference evidence="3" key="2">
    <citation type="journal article" date="2022" name="Microbiol. Resour. Announc.">
        <title>Whole-Genome Sequence of Entomortierella parvispora E1425, a Mucoromycotan Fungus Associated with Burkholderiaceae-Related Endosymbiotic Bacteria.</title>
        <authorList>
            <person name="Herlambang A."/>
            <person name="Guo Y."/>
            <person name="Takashima Y."/>
            <person name="Narisawa K."/>
            <person name="Ohta H."/>
            <person name="Nishizawa T."/>
        </authorList>
    </citation>
    <scope>NUCLEOTIDE SEQUENCE</scope>
    <source>
        <strain evidence="3">E1425</strain>
    </source>
</reference>
<evidence type="ECO:0000313" key="4">
    <source>
        <dbReference type="Proteomes" id="UP000827284"/>
    </source>
</evidence>
<comment type="caution">
    <text evidence="3">The sequence shown here is derived from an EMBL/GenBank/DDBJ whole genome shotgun (WGS) entry which is preliminary data.</text>
</comment>
<dbReference type="OrthoDB" id="2444150at2759"/>
<name>A0A9P3HF17_9FUNG</name>
<feature type="region of interest" description="Disordered" evidence="1">
    <location>
        <begin position="160"/>
        <end position="210"/>
    </location>
</feature>
<keyword evidence="2" id="KW-0812">Transmembrane</keyword>
<feature type="compositionally biased region" description="Low complexity" evidence="1">
    <location>
        <begin position="488"/>
        <end position="510"/>
    </location>
</feature>
<protein>
    <submittedName>
        <fullName evidence="3">Uncharacterized protein</fullName>
    </submittedName>
</protein>
<feature type="compositionally biased region" description="Basic and acidic residues" evidence="1">
    <location>
        <begin position="290"/>
        <end position="323"/>
    </location>
</feature>
<dbReference type="AlphaFoldDB" id="A0A9P3HF17"/>
<proteinExistence type="predicted"/>
<feature type="compositionally biased region" description="Pro residues" evidence="1">
    <location>
        <begin position="402"/>
        <end position="411"/>
    </location>
</feature>
<sequence length="629" mass="66477">MAKPPVTTHLPTSAPAPAPKPTTVAPPKPPTSVAPPPATKTTVVAPPVQHTTTSIVALLSTSTDIRPTSTFTTIGNSNIANESGSGGGGGMGGAAIGGMVAGVVVILVGSVVGGFMLLKQRRKRMMMSGRSARNYNGYPDPDFGSGRVVGAAAGSGSGLGIAPPMPSFRRESGSRPRSAYSAHSRAGSSNSRHSGYGLVPPPPLPTSVRGRVNVESGIWDEKQYGNSNAAMVTRRVSSIGANGYVQGEYYAPGPGVPAGESSYSQLTNGMFVANGRRGEGDLHNLTNGESKTENESDPTASEKEQHSEMKSQDRQLEGSHGDDGSDTPAAAVAAAVASSVSAASGKAPASSLGPHPLESRPLGAAVSAYANSYHTQNGGYYQPGHSRPYSQMYSNQQQHPYAPRPGPPPTNRPMTPSGGHGPYPPPLHHFQQQHPYYPSHNPYGPAPPNFRPQQRPPYSNEMRPPYPNEMQGQGLERSHGPRRQPTYSSTTMSNDSSTVVDDDLVSSPTSQSPTLRSRSRQQQHPNAGNTLVGKSSQEPVMLLQDAQPLEVFTKEEVDPNQEKEPILPSMGEDIARDTPSPNGEKQEYVTIETNVVLPDKKAEQEQDRPVAISPPPLPIATKPKSIREF</sequence>
<feature type="transmembrane region" description="Helical" evidence="2">
    <location>
        <begin position="94"/>
        <end position="118"/>
    </location>
</feature>
<feature type="compositionally biased region" description="Polar residues" evidence="1">
    <location>
        <begin position="511"/>
        <end position="538"/>
    </location>
</feature>
<feature type="compositionally biased region" description="Polar residues" evidence="1">
    <location>
        <begin position="388"/>
        <end position="399"/>
    </location>
</feature>
<feature type="compositionally biased region" description="Low complexity" evidence="1">
    <location>
        <begin position="428"/>
        <end position="438"/>
    </location>
</feature>
<dbReference type="Proteomes" id="UP000827284">
    <property type="component" value="Unassembled WGS sequence"/>
</dbReference>
<feature type="compositionally biased region" description="Basic and acidic residues" evidence="1">
    <location>
        <begin position="552"/>
        <end position="565"/>
    </location>
</feature>
<reference evidence="3" key="1">
    <citation type="submission" date="2021-11" db="EMBL/GenBank/DDBJ databases">
        <authorList>
            <person name="Herlambang A."/>
            <person name="Guo Y."/>
            <person name="Takashima Y."/>
            <person name="Nishizawa T."/>
        </authorList>
    </citation>
    <scope>NUCLEOTIDE SEQUENCE</scope>
    <source>
        <strain evidence="3">E1425</strain>
    </source>
</reference>
<organism evidence="3 4">
    <name type="scientific">Entomortierella parvispora</name>
    <dbReference type="NCBI Taxonomy" id="205924"/>
    <lineage>
        <taxon>Eukaryota</taxon>
        <taxon>Fungi</taxon>
        <taxon>Fungi incertae sedis</taxon>
        <taxon>Mucoromycota</taxon>
        <taxon>Mortierellomycotina</taxon>
        <taxon>Mortierellomycetes</taxon>
        <taxon>Mortierellales</taxon>
        <taxon>Mortierellaceae</taxon>
        <taxon>Entomortierella</taxon>
    </lineage>
</organism>
<feature type="region of interest" description="Disordered" evidence="1">
    <location>
        <begin position="1"/>
        <end position="42"/>
    </location>
</feature>
<feature type="region of interest" description="Disordered" evidence="1">
    <location>
        <begin position="377"/>
        <end position="629"/>
    </location>
</feature>
<feature type="compositionally biased region" description="Pro residues" evidence="1">
    <location>
        <begin position="14"/>
        <end position="38"/>
    </location>
</feature>
<evidence type="ECO:0000256" key="1">
    <source>
        <dbReference type="SAM" id="MobiDB-lite"/>
    </source>
</evidence>